<sequence length="176" mass="20635">MSYRIIQDQDPLGRQDCDNLTTIVTGHRRYCLGDENFSNPDRLTGYIEDYRSDLLWASKWGVLKEIYMYDHSGVAVSLGGYGNWPDRQWDCGKLGFIYVRPESIAKLLGWKRMNKDRAVLLQGYLEQEFYEWKAYLEGDTYNVFNEEGDIEESGTYAHCEKYVAEMRKQEHLEDVA</sequence>
<accession>A0A644SY63</accession>
<dbReference type="AlphaFoldDB" id="A0A644SY63"/>
<proteinExistence type="predicted"/>
<organism evidence="1">
    <name type="scientific">bioreactor metagenome</name>
    <dbReference type="NCBI Taxonomy" id="1076179"/>
    <lineage>
        <taxon>unclassified sequences</taxon>
        <taxon>metagenomes</taxon>
        <taxon>ecological metagenomes</taxon>
    </lineage>
</organism>
<gene>
    <name evidence="1" type="ORF">SDC9_05148</name>
</gene>
<comment type="caution">
    <text evidence="1">The sequence shown here is derived from an EMBL/GenBank/DDBJ whole genome shotgun (WGS) entry which is preliminary data.</text>
</comment>
<reference evidence="1" key="1">
    <citation type="submission" date="2019-08" db="EMBL/GenBank/DDBJ databases">
        <authorList>
            <person name="Kucharzyk K."/>
            <person name="Murdoch R.W."/>
            <person name="Higgins S."/>
            <person name="Loffler F."/>
        </authorList>
    </citation>
    <scope>NUCLEOTIDE SEQUENCE</scope>
</reference>
<evidence type="ECO:0000313" key="1">
    <source>
        <dbReference type="EMBL" id="MPL59594.1"/>
    </source>
</evidence>
<dbReference type="EMBL" id="VSSQ01000010">
    <property type="protein sequence ID" value="MPL59594.1"/>
    <property type="molecule type" value="Genomic_DNA"/>
</dbReference>
<name>A0A644SY63_9ZZZZ</name>
<protein>
    <submittedName>
        <fullName evidence="1">Uncharacterized protein</fullName>
    </submittedName>
</protein>